<evidence type="ECO:0000256" key="1">
    <source>
        <dbReference type="ARBA" id="ARBA00022490"/>
    </source>
</evidence>
<dbReference type="Gene3D" id="3.60.15.10">
    <property type="entry name" value="Ribonuclease Z/Hydroxyacylglutathione hydrolase-like"/>
    <property type="match status" value="1"/>
</dbReference>
<evidence type="ECO:0000313" key="10">
    <source>
        <dbReference type="EMBL" id="PAF54915.1"/>
    </source>
</evidence>
<feature type="compositionally biased region" description="Basic residues" evidence="8">
    <location>
        <begin position="597"/>
        <end position="606"/>
    </location>
</feature>
<gene>
    <name evidence="10" type="ORF">CJF60_04220</name>
</gene>
<dbReference type="Proteomes" id="UP000217033">
    <property type="component" value="Unassembled WGS sequence"/>
</dbReference>
<organism evidence="10 11">
    <name type="scientific">Mycoplasmopsis agassizii</name>
    <dbReference type="NCBI Taxonomy" id="33922"/>
    <lineage>
        <taxon>Bacteria</taxon>
        <taxon>Bacillati</taxon>
        <taxon>Mycoplasmatota</taxon>
        <taxon>Mycoplasmoidales</taxon>
        <taxon>Metamycoplasmataceae</taxon>
        <taxon>Mycoplasmopsis</taxon>
    </lineage>
</organism>
<evidence type="ECO:0000256" key="3">
    <source>
        <dbReference type="ARBA" id="ARBA00022723"/>
    </source>
</evidence>
<dbReference type="EMBL" id="NQMN01000002">
    <property type="protein sequence ID" value="PAF54915.1"/>
    <property type="molecule type" value="Genomic_DNA"/>
</dbReference>
<dbReference type="InterPro" id="IPR055132">
    <property type="entry name" value="RNase_J_b_CASP"/>
</dbReference>
<keyword evidence="5" id="KW-0862">Zinc</keyword>
<dbReference type="InterPro" id="IPR011108">
    <property type="entry name" value="RMMBL"/>
</dbReference>
<dbReference type="CDD" id="cd07714">
    <property type="entry name" value="RNaseJ_MBL-fold"/>
    <property type="match status" value="1"/>
</dbReference>
<evidence type="ECO:0000256" key="5">
    <source>
        <dbReference type="ARBA" id="ARBA00022833"/>
    </source>
</evidence>
<dbReference type="RefSeq" id="WP_084232187.1">
    <property type="nucleotide sequence ID" value="NZ_FWXE01000004.1"/>
</dbReference>
<proteinExistence type="predicted"/>
<evidence type="ECO:0000256" key="2">
    <source>
        <dbReference type="ARBA" id="ARBA00022722"/>
    </source>
</evidence>
<comment type="caution">
    <text evidence="10">The sequence shown here is derived from an EMBL/GenBank/DDBJ whole genome shotgun (WGS) entry which is preliminary data.</text>
</comment>
<dbReference type="Pfam" id="PF07521">
    <property type="entry name" value="RMMBL"/>
    <property type="match status" value="1"/>
</dbReference>
<keyword evidence="4" id="KW-0378">Hydrolase</keyword>
<evidence type="ECO:0000256" key="4">
    <source>
        <dbReference type="ARBA" id="ARBA00022801"/>
    </source>
</evidence>
<evidence type="ECO:0000259" key="9">
    <source>
        <dbReference type="SMART" id="SM00849"/>
    </source>
</evidence>
<sequence length="650" mass="73881">MTNIKFFGLGGFKEIGKSTLLIESQEAIILIDSGIKFADSAATGLNGMIPNYQYLIDNNHKLRALFITHGHEDHIGGVLFLIQQVNLKTIYAPKIAIEFLGLKFKEHGVGRDINFIEIKADQEHQIDDMVVDFWTAQHSIPEAFGIRVTTKHGKFLMTGDYRFDMTPIGNLTDFDKLKQIGDENLTVLFSDSTNAMRPGHSPSEKDILTDIENIIIESPRKVIVTGFASNLTRMKEILLLGVKHGRKIAIFGRSMVNAIEIGRKLKYLKVDDNVFINKKEIDKYDERDIMVLTTGSQGEELAALSRMSFAKHPQIKVKNGDVIIFSSSPIPGNRMKIELLINRLYKLGATIKENGVDGYLHTSGHAYIHEHIKTFQLTRPKYFIPYHGDYRMEISHGNTAIEQGVLKENILYPSLGQVCYMENETVRVSDEFVDVKPTYIDGGVVLEENSQVVTERYLLGESGFVKAVVVIDKKRNSISGRPRIISKGSLFVSSNKDFIEECNKLVHASTLYMIKNDPEWTLEKLKELLKERLEVFFYKKKRRRPVILASILFTNMQDERILSEYKRGMKPGIKNKLAQAGEIPDEVDEEKIESAKPKKRKRKAKTKAQNGVALTEVSRVSSVENIRKLMPQLRKEMLDDDDDDLDREDL</sequence>
<dbReference type="InterPro" id="IPR036866">
    <property type="entry name" value="RibonucZ/Hydroxyglut_hydro"/>
</dbReference>
<evidence type="ECO:0000313" key="11">
    <source>
        <dbReference type="Proteomes" id="UP000217033"/>
    </source>
</evidence>
<dbReference type="PANTHER" id="PTHR43694:SF1">
    <property type="entry name" value="RIBONUCLEASE J"/>
    <property type="match status" value="1"/>
</dbReference>
<keyword evidence="7" id="KW-0694">RNA-binding</keyword>
<evidence type="ECO:0000256" key="6">
    <source>
        <dbReference type="ARBA" id="ARBA00022839"/>
    </source>
</evidence>
<keyword evidence="1" id="KW-0963">Cytoplasm</keyword>
<feature type="region of interest" description="Disordered" evidence="8">
    <location>
        <begin position="588"/>
        <end position="611"/>
    </location>
</feature>
<dbReference type="Pfam" id="PF22505">
    <property type="entry name" value="RNase_J_b_CASP"/>
    <property type="match status" value="1"/>
</dbReference>
<dbReference type="SMART" id="SM00849">
    <property type="entry name" value="Lactamase_B"/>
    <property type="match status" value="1"/>
</dbReference>
<dbReference type="InterPro" id="IPR042173">
    <property type="entry name" value="RNase_J_2"/>
</dbReference>
<dbReference type="Pfam" id="PF00753">
    <property type="entry name" value="Lactamase_B"/>
    <property type="match status" value="1"/>
</dbReference>
<dbReference type="InterPro" id="IPR041636">
    <property type="entry name" value="RNase_J_C"/>
</dbReference>
<dbReference type="PANTHER" id="PTHR43694">
    <property type="entry name" value="RIBONUCLEASE J"/>
    <property type="match status" value="1"/>
</dbReference>
<dbReference type="SUPFAM" id="SSF56281">
    <property type="entry name" value="Metallo-hydrolase/oxidoreductase"/>
    <property type="match status" value="1"/>
</dbReference>
<reference evidence="10" key="1">
    <citation type="submission" date="2017-08" db="EMBL/GenBank/DDBJ databases">
        <authorList>
            <person name="Alvarez-Ponce D."/>
            <person name="Weitzman C.L."/>
            <person name="Tillett R.L."/>
            <person name="Sandmeier F.C."/>
            <person name="Tracy C.R."/>
        </authorList>
    </citation>
    <scope>NUCLEOTIDE SEQUENCE [LARGE SCALE GENOMIC DNA]</scope>
    <source>
        <strain evidence="10">PS6</strain>
    </source>
</reference>
<dbReference type="NCBIfam" id="TIGR00649">
    <property type="entry name" value="MG423"/>
    <property type="match status" value="1"/>
</dbReference>
<dbReference type="InterPro" id="IPR004613">
    <property type="entry name" value="RNase_J"/>
</dbReference>
<evidence type="ECO:0000256" key="8">
    <source>
        <dbReference type="SAM" id="MobiDB-lite"/>
    </source>
</evidence>
<evidence type="ECO:0000256" key="7">
    <source>
        <dbReference type="ARBA" id="ARBA00022884"/>
    </source>
</evidence>
<keyword evidence="2" id="KW-0540">Nuclease</keyword>
<keyword evidence="11" id="KW-1185">Reference proteome</keyword>
<keyword evidence="3" id="KW-0479">Metal-binding</keyword>
<dbReference type="Gene3D" id="3.40.50.10710">
    <property type="entry name" value="Metallo-hydrolase/oxidoreductase"/>
    <property type="match status" value="1"/>
</dbReference>
<dbReference type="Pfam" id="PF17770">
    <property type="entry name" value="RNase_J_C"/>
    <property type="match status" value="1"/>
</dbReference>
<feature type="domain" description="Metallo-beta-lactamase" evidence="9">
    <location>
        <begin position="16"/>
        <end position="211"/>
    </location>
</feature>
<name>A0ABX4H4U3_9BACT</name>
<dbReference type="Gene3D" id="3.10.20.580">
    <property type="match status" value="1"/>
</dbReference>
<accession>A0ABX4H4U3</accession>
<keyword evidence="6" id="KW-0269">Exonuclease</keyword>
<dbReference type="InterPro" id="IPR001279">
    <property type="entry name" value="Metallo-B-lactamas"/>
</dbReference>
<protein>
    <submittedName>
        <fullName evidence="10">Ribonuclease J</fullName>
    </submittedName>
</protein>